<evidence type="ECO:0000256" key="1">
    <source>
        <dbReference type="SAM" id="SignalP"/>
    </source>
</evidence>
<feature type="chain" id="PRO_5034127764" description="Phosphatidylinositol-specific phospholipase C X domain-containing protein" evidence="1">
    <location>
        <begin position="21"/>
        <end position="310"/>
    </location>
</feature>
<feature type="signal peptide" evidence="1">
    <location>
        <begin position="1"/>
        <end position="20"/>
    </location>
</feature>
<evidence type="ECO:0000313" key="3">
    <source>
        <dbReference type="Proteomes" id="UP000629468"/>
    </source>
</evidence>
<dbReference type="AlphaFoldDB" id="A0A8H7EW95"/>
<dbReference type="Gene3D" id="3.20.20.190">
    <property type="entry name" value="Phosphatidylinositol (PI) phosphodiesterase"/>
    <property type="match status" value="1"/>
</dbReference>
<dbReference type="InterPro" id="IPR051057">
    <property type="entry name" value="PI-PLC_domain"/>
</dbReference>
<organism evidence="2 3">
    <name type="scientific">Agaricus bisporus var. burnettii</name>
    <dbReference type="NCBI Taxonomy" id="192524"/>
    <lineage>
        <taxon>Eukaryota</taxon>
        <taxon>Fungi</taxon>
        <taxon>Dikarya</taxon>
        <taxon>Basidiomycota</taxon>
        <taxon>Agaricomycotina</taxon>
        <taxon>Agaricomycetes</taxon>
        <taxon>Agaricomycetidae</taxon>
        <taxon>Agaricales</taxon>
        <taxon>Agaricineae</taxon>
        <taxon>Agaricaceae</taxon>
        <taxon>Agaricus</taxon>
    </lineage>
</organism>
<reference evidence="2 3" key="1">
    <citation type="journal article" name="Sci. Rep.">
        <title>Telomere-to-telomere assembled and centromere annotated genomes of the two main subspecies of the button mushroom Agaricus bisporus reveal especially polymorphic chromosome ends.</title>
        <authorList>
            <person name="Sonnenberg A.S.M."/>
            <person name="Sedaghat-Telgerd N."/>
            <person name="Lavrijssen B."/>
            <person name="Ohm R.A."/>
            <person name="Hendrickx P.M."/>
            <person name="Scholtmeijer K."/>
            <person name="Baars J.J.P."/>
            <person name="van Peer A."/>
        </authorList>
    </citation>
    <scope>NUCLEOTIDE SEQUENCE [LARGE SCALE GENOMIC DNA]</scope>
    <source>
        <strain evidence="2 3">H119_p4</strain>
    </source>
</reference>
<accession>A0A8H7EW95</accession>
<protein>
    <recommendedName>
        <fullName evidence="4">Phosphatidylinositol-specific phospholipase C X domain-containing protein</fullName>
    </recommendedName>
</protein>
<dbReference type="OMA" id="FEMIWET"/>
<dbReference type="InterPro" id="IPR017946">
    <property type="entry name" value="PLC-like_Pdiesterase_TIM-brl"/>
</dbReference>
<dbReference type="SUPFAM" id="SSF51695">
    <property type="entry name" value="PLC-like phosphodiesterases"/>
    <property type="match status" value="1"/>
</dbReference>
<keyword evidence="1" id="KW-0732">Signal</keyword>
<dbReference type="EMBL" id="JABXXO010000014">
    <property type="protein sequence ID" value="KAF7760692.1"/>
    <property type="molecule type" value="Genomic_DNA"/>
</dbReference>
<dbReference type="GO" id="GO:0008081">
    <property type="term" value="F:phosphoric diester hydrolase activity"/>
    <property type="evidence" value="ECO:0007669"/>
    <property type="project" value="InterPro"/>
</dbReference>
<proteinExistence type="predicted"/>
<evidence type="ECO:0000313" key="2">
    <source>
        <dbReference type="EMBL" id="KAF7760692.1"/>
    </source>
</evidence>
<evidence type="ECO:0008006" key="4">
    <source>
        <dbReference type="Google" id="ProtNLM"/>
    </source>
</evidence>
<gene>
    <name evidence="2" type="ORF">Agabi119p4_10101</name>
</gene>
<comment type="caution">
    <text evidence="2">The sequence shown here is derived from an EMBL/GenBank/DDBJ whole genome shotgun (WGS) entry which is preliminary data.</text>
</comment>
<dbReference type="PANTHER" id="PTHR13593:SF140">
    <property type="entry name" value="PLC-LIKE PHOSPHODIESTERASE"/>
    <property type="match status" value="1"/>
</dbReference>
<sequence>MGNIFHWSLVFAALAHCGLGLQPPQRRATVCNGHAELCDRAYSNVTTIGSHDSFAFSSNPLILARDQQVDIPTQLNLGVRLLQAQSHMNDGVIHFCHTSCILFDGGTVVDYLKLVKTFLDNNPNEVLTFIFTNPENLSLTDVWKPAFDEAGITPLAYVPPHVPMKNSEWPTLGEMIDSGKRVVVFLDAGADTSQVDFLLPEFEMIWETPFGVTDPSFPCSVDRIDGPLSTPDHSYMINHSLNKNILPIGDGVLVSDPLDAPTTNSVNSIIANVEGCVPLSGANRKPQFVLLDYVDIGNAFQAANQLNGLA</sequence>
<name>A0A8H7EW95_AGABI</name>
<dbReference type="PANTHER" id="PTHR13593">
    <property type="match status" value="1"/>
</dbReference>
<dbReference type="GO" id="GO:0006629">
    <property type="term" value="P:lipid metabolic process"/>
    <property type="evidence" value="ECO:0007669"/>
    <property type="project" value="InterPro"/>
</dbReference>
<dbReference type="Pfam" id="PF26146">
    <property type="entry name" value="PI-PLC_X"/>
    <property type="match status" value="1"/>
</dbReference>
<dbReference type="Proteomes" id="UP000629468">
    <property type="component" value="Unassembled WGS sequence"/>
</dbReference>